<dbReference type="RefSeq" id="WP_239366299.1">
    <property type="nucleotide sequence ID" value="NZ_JAKREW010000013.1"/>
</dbReference>
<keyword evidence="3" id="KW-1185">Reference proteome</keyword>
<name>A0ABS9QFQ2_9HYPH</name>
<comment type="caution">
    <text evidence="2">The sequence shown here is derived from an EMBL/GenBank/DDBJ whole genome shotgun (WGS) entry which is preliminary data.</text>
</comment>
<dbReference type="InterPro" id="IPR007361">
    <property type="entry name" value="DUF427"/>
</dbReference>
<dbReference type="Gene3D" id="2.170.150.40">
    <property type="entry name" value="Domain of unknown function (DUF427)"/>
    <property type="match status" value="1"/>
</dbReference>
<dbReference type="PANTHER" id="PTHR34310:SF9">
    <property type="entry name" value="BLR5716 PROTEIN"/>
    <property type="match status" value="1"/>
</dbReference>
<gene>
    <name evidence="2" type="ORF">L4923_14705</name>
</gene>
<dbReference type="EMBL" id="JAKREW010000013">
    <property type="protein sequence ID" value="MCG7506274.1"/>
    <property type="molecule type" value="Genomic_DNA"/>
</dbReference>
<feature type="domain" description="DUF427" evidence="1">
    <location>
        <begin position="28"/>
        <end position="120"/>
    </location>
</feature>
<evidence type="ECO:0000313" key="3">
    <source>
        <dbReference type="Proteomes" id="UP001201701"/>
    </source>
</evidence>
<dbReference type="Pfam" id="PF04248">
    <property type="entry name" value="NTP_transf_9"/>
    <property type="match status" value="1"/>
</dbReference>
<accession>A0ABS9QFQ2</accession>
<dbReference type="PANTHER" id="PTHR34310">
    <property type="entry name" value="DUF427 DOMAIN PROTEIN (AFU_ORTHOLOGUE AFUA_3G02220)"/>
    <property type="match status" value="1"/>
</dbReference>
<dbReference type="Proteomes" id="UP001201701">
    <property type="component" value="Unassembled WGS sequence"/>
</dbReference>
<sequence>MDKKANPAPGFQRNPAHTITVKPFAGTVTVSHGGTVIAASGRAQLLQEASYPPVLYVPFADIRFEALKPSDTSTHCPYKGNASYWSADTDGETRKDVMWAYQTPYDEMLVIKDHGAFYPDRVTIEATPT</sequence>
<evidence type="ECO:0000259" key="1">
    <source>
        <dbReference type="Pfam" id="PF04248"/>
    </source>
</evidence>
<organism evidence="2 3">
    <name type="scientific">Mesorhizobium retamae</name>
    <dbReference type="NCBI Taxonomy" id="2912854"/>
    <lineage>
        <taxon>Bacteria</taxon>
        <taxon>Pseudomonadati</taxon>
        <taxon>Pseudomonadota</taxon>
        <taxon>Alphaproteobacteria</taxon>
        <taxon>Hyphomicrobiales</taxon>
        <taxon>Phyllobacteriaceae</taxon>
        <taxon>Mesorhizobium</taxon>
    </lineage>
</organism>
<protein>
    <submittedName>
        <fullName evidence="2">DUF427 domain-containing protein</fullName>
    </submittedName>
</protein>
<reference evidence="2 3" key="1">
    <citation type="submission" date="2022-02" db="EMBL/GenBank/DDBJ databases">
        <title>Draft genome sequence of Mezorhizobium retamae strain IRAMC:0171 isolated from Retama raetam nodules.</title>
        <authorList>
            <person name="Bengaied R."/>
            <person name="Sbissi I."/>
            <person name="Huber K."/>
            <person name="Ghodbane F."/>
            <person name="Nouioui I."/>
            <person name="Tarhouni M."/>
            <person name="Gtari M."/>
        </authorList>
    </citation>
    <scope>NUCLEOTIDE SEQUENCE [LARGE SCALE GENOMIC DNA]</scope>
    <source>
        <strain evidence="2 3">IRAMC:0171</strain>
    </source>
</reference>
<evidence type="ECO:0000313" key="2">
    <source>
        <dbReference type="EMBL" id="MCG7506274.1"/>
    </source>
</evidence>
<proteinExistence type="predicted"/>
<dbReference type="InterPro" id="IPR038694">
    <property type="entry name" value="DUF427_sf"/>
</dbReference>